<dbReference type="SUPFAM" id="SSF46785">
    <property type="entry name" value="Winged helix' DNA-binding domain"/>
    <property type="match status" value="1"/>
</dbReference>
<dbReference type="Pfam" id="PF09339">
    <property type="entry name" value="HTH_IclR"/>
    <property type="match status" value="1"/>
</dbReference>
<dbReference type="AlphaFoldDB" id="A0A8J3XP19"/>
<evidence type="ECO:0000313" key="3">
    <source>
        <dbReference type="EMBL" id="GII43443.1"/>
    </source>
</evidence>
<dbReference type="InterPro" id="IPR036388">
    <property type="entry name" value="WH-like_DNA-bd_sf"/>
</dbReference>
<dbReference type="SUPFAM" id="SSF53067">
    <property type="entry name" value="Actin-like ATPase domain"/>
    <property type="match status" value="1"/>
</dbReference>
<dbReference type="Gene3D" id="1.10.10.10">
    <property type="entry name" value="Winged helix-like DNA-binding domain superfamily/Winged helix DNA-binding domain"/>
    <property type="match status" value="1"/>
</dbReference>
<dbReference type="InterPro" id="IPR043129">
    <property type="entry name" value="ATPase_NBD"/>
</dbReference>
<dbReference type="InterPro" id="IPR005471">
    <property type="entry name" value="Tscrpt_reg_IclR_N"/>
</dbReference>
<dbReference type="EMBL" id="BOOP01000059">
    <property type="protein sequence ID" value="GII43443.1"/>
    <property type="molecule type" value="Genomic_DNA"/>
</dbReference>
<dbReference type="PANTHER" id="PTHR18964:SF149">
    <property type="entry name" value="BIFUNCTIONAL UDP-N-ACETYLGLUCOSAMINE 2-EPIMERASE_N-ACETYLMANNOSAMINE KINASE"/>
    <property type="match status" value="1"/>
</dbReference>
<sequence>MTQRQSPTRSANGLAQPLGHASLRRANLALVLRHLREEGSCSRADIADSTGLHRATVSNLMAELLERGLVREVGTERAGAIGRPRRAVALDGSHVGALGMEINVDYIAVHGTDLSGRVLVERRIGFDAMGQGPDRSLAELGRVTRRVIGDMKRAGAFPGGIVVGVPGLVDSEGVVAFAPNLDWHGLPLADRLREELGGLPIPVSVDNDANLAALAEYTSGVAAGTSDMVSLTGEVGVGGGIIVGGRLLRGADGFSGEVGHLPVDPGGSRCGCGRVGCWETKVGFAALVRSATPDQAYGQDTGLDTGLNTGHIAAPTPDPEERVREIARGLADGDERTMGAVAEVGRWLGLGGSILANLFNPRVIVIGGYFARLAEQLIPPAQAQLEQLVIAGPAARCRFMASNLGFGAASRGAASMVVDHIMDDPTAIGSAPIAHNIAGQRI</sequence>
<dbReference type="InterPro" id="IPR036390">
    <property type="entry name" value="WH_DNA-bd_sf"/>
</dbReference>
<dbReference type="PANTHER" id="PTHR18964">
    <property type="entry name" value="ROK (REPRESSOR, ORF, KINASE) FAMILY"/>
    <property type="match status" value="1"/>
</dbReference>
<reference evidence="3 4" key="1">
    <citation type="submission" date="2021-01" db="EMBL/GenBank/DDBJ databases">
        <title>Whole genome shotgun sequence of Planotetraspora phitsanulokensis NBRC 104273.</title>
        <authorList>
            <person name="Komaki H."/>
            <person name="Tamura T."/>
        </authorList>
    </citation>
    <scope>NUCLEOTIDE SEQUENCE [LARGE SCALE GENOMIC DNA]</scope>
    <source>
        <strain evidence="3 4">NBRC 104273</strain>
    </source>
</reference>
<dbReference type="Gene3D" id="3.30.420.40">
    <property type="match status" value="2"/>
</dbReference>
<dbReference type="Proteomes" id="UP000622547">
    <property type="component" value="Unassembled WGS sequence"/>
</dbReference>
<protein>
    <submittedName>
        <fullName evidence="3">Transcriptional regulator</fullName>
    </submittedName>
</protein>
<evidence type="ECO:0000313" key="4">
    <source>
        <dbReference type="Proteomes" id="UP000622547"/>
    </source>
</evidence>
<feature type="domain" description="HTH iclR-type" evidence="2">
    <location>
        <begin position="30"/>
        <end position="72"/>
    </location>
</feature>
<dbReference type="GO" id="GO:0006355">
    <property type="term" value="P:regulation of DNA-templated transcription"/>
    <property type="evidence" value="ECO:0007669"/>
    <property type="project" value="InterPro"/>
</dbReference>
<evidence type="ECO:0000256" key="1">
    <source>
        <dbReference type="ARBA" id="ARBA00006479"/>
    </source>
</evidence>
<evidence type="ECO:0000259" key="2">
    <source>
        <dbReference type="Pfam" id="PF09339"/>
    </source>
</evidence>
<dbReference type="CDD" id="cd24076">
    <property type="entry name" value="ASKHA_ATPase_ROK_BsXylR-like"/>
    <property type="match status" value="1"/>
</dbReference>
<name>A0A8J3XP19_9ACTN</name>
<keyword evidence="4" id="KW-1185">Reference proteome</keyword>
<dbReference type="Pfam" id="PF00480">
    <property type="entry name" value="ROK"/>
    <property type="match status" value="1"/>
</dbReference>
<organism evidence="3 4">
    <name type="scientific">Planotetraspora phitsanulokensis</name>
    <dbReference type="NCBI Taxonomy" id="575192"/>
    <lineage>
        <taxon>Bacteria</taxon>
        <taxon>Bacillati</taxon>
        <taxon>Actinomycetota</taxon>
        <taxon>Actinomycetes</taxon>
        <taxon>Streptosporangiales</taxon>
        <taxon>Streptosporangiaceae</taxon>
        <taxon>Planotetraspora</taxon>
    </lineage>
</organism>
<comment type="caution">
    <text evidence="3">The sequence shown here is derived from an EMBL/GenBank/DDBJ whole genome shotgun (WGS) entry which is preliminary data.</text>
</comment>
<dbReference type="RefSeq" id="WP_204078809.1">
    <property type="nucleotide sequence ID" value="NZ_BAABHI010000029.1"/>
</dbReference>
<comment type="similarity">
    <text evidence="1">Belongs to the ROK (NagC/XylR) family.</text>
</comment>
<gene>
    <name evidence="3" type="ORF">Pph01_84460</name>
</gene>
<dbReference type="InterPro" id="IPR000600">
    <property type="entry name" value="ROK"/>
</dbReference>
<dbReference type="GO" id="GO:0003677">
    <property type="term" value="F:DNA binding"/>
    <property type="evidence" value="ECO:0007669"/>
    <property type="project" value="InterPro"/>
</dbReference>
<proteinExistence type="inferred from homology"/>
<accession>A0A8J3XP19</accession>